<accession>A0A1Z3N7X1</accession>
<evidence type="ECO:0000313" key="1">
    <source>
        <dbReference type="EMBL" id="ASD63555.1"/>
    </source>
</evidence>
<dbReference type="RefSeq" id="WP_088565089.1">
    <property type="nucleotide sequence ID" value="NZ_CP020946.1"/>
</dbReference>
<evidence type="ECO:0000313" key="2">
    <source>
        <dbReference type="Proteomes" id="UP000197003"/>
    </source>
</evidence>
<dbReference type="EMBL" id="CP020946">
    <property type="protein sequence ID" value="ASD63555.1"/>
    <property type="molecule type" value="Genomic_DNA"/>
</dbReference>
<dbReference type="OrthoDB" id="9150746at2"/>
<organism evidence="1 2">
    <name type="scientific">Bdellovibrio bacteriovorus</name>
    <dbReference type="NCBI Taxonomy" id="959"/>
    <lineage>
        <taxon>Bacteria</taxon>
        <taxon>Pseudomonadati</taxon>
        <taxon>Bdellovibrionota</taxon>
        <taxon>Bdellovibrionia</taxon>
        <taxon>Bdellovibrionales</taxon>
        <taxon>Pseudobdellovibrionaceae</taxon>
        <taxon>Bdellovibrio</taxon>
    </lineage>
</organism>
<dbReference type="Proteomes" id="UP000197003">
    <property type="component" value="Chromosome"/>
</dbReference>
<proteinExistence type="predicted"/>
<name>A0A1Z3N7X1_BDEBC</name>
<dbReference type="NCBIfam" id="TIGR02285">
    <property type="entry name" value="TIGR02285 family protein"/>
    <property type="match status" value="1"/>
</dbReference>
<dbReference type="Gene3D" id="3.40.190.10">
    <property type="entry name" value="Periplasmic binding protein-like II"/>
    <property type="match status" value="2"/>
</dbReference>
<sequence length="289" mass="33446">MLLTLGWAQTSPVVTEKITVPWAVTDWEPYYILEGANAKSGRVDRLRRVLEDHLKGYQFTDMYADMPKTMELWKLGKNICSGSALMTAEREKLAYFSALSFQVPHEYVLVTANTKMVEDLPAEISLKDIMKNKKWTGLFVKDRSYGSEIDALVKSVSPRDKHLMLKKNVTEGYTSLLKMLEKKRFDYMIEYEAVVRAYNEKIFPAKPLATRIVKESYPSAVFYLACTKNPWGRDVVRRADQALQKMALTSEYQRAVESWLAPDLQKKSRKILDEFYQKRAQGPWMTAPW</sequence>
<dbReference type="SUPFAM" id="SSF53850">
    <property type="entry name" value="Periplasmic binding protein-like II"/>
    <property type="match status" value="1"/>
</dbReference>
<reference evidence="1 2" key="1">
    <citation type="submission" date="2017-04" db="EMBL/GenBank/DDBJ databases">
        <title>Whole genome sequence of Bdellovibrio bacteriovorus strain SSB218315.</title>
        <authorList>
            <person name="Oyedara O."/>
            <person name="Rodriguez-Perez M.A."/>
        </authorList>
    </citation>
    <scope>NUCLEOTIDE SEQUENCE [LARGE SCALE GENOMIC DNA]</scope>
    <source>
        <strain evidence="1 2">SSB218315</strain>
    </source>
</reference>
<dbReference type="AlphaFoldDB" id="A0A1Z3N7X1"/>
<evidence type="ECO:0008006" key="3">
    <source>
        <dbReference type="Google" id="ProtNLM"/>
    </source>
</evidence>
<gene>
    <name evidence="1" type="ORF">B9G79_08200</name>
</gene>
<protein>
    <recommendedName>
        <fullName evidence="3">Solute-binding protein family 3/N-terminal domain-containing protein</fullName>
    </recommendedName>
</protein>
<dbReference type="InterPro" id="IPR011972">
    <property type="entry name" value="CHP02285"/>
</dbReference>